<keyword evidence="2" id="KW-0694">RNA-binding</keyword>
<dbReference type="SMART" id="SM00311">
    <property type="entry name" value="PWI"/>
    <property type="match status" value="1"/>
</dbReference>
<feature type="compositionally biased region" description="Basic and acidic residues" evidence="3">
    <location>
        <begin position="483"/>
        <end position="498"/>
    </location>
</feature>
<dbReference type="Gene3D" id="3.30.70.330">
    <property type="match status" value="1"/>
</dbReference>
<dbReference type="AlphaFoldDB" id="A0A1I7YDE2"/>
<evidence type="ECO:0000259" key="4">
    <source>
        <dbReference type="PROSITE" id="PS50102"/>
    </source>
</evidence>
<evidence type="ECO:0000256" key="1">
    <source>
        <dbReference type="ARBA" id="ARBA00022664"/>
    </source>
</evidence>
<dbReference type="CDD" id="cd12446">
    <property type="entry name" value="RRM_RBM25"/>
    <property type="match status" value="1"/>
</dbReference>
<dbReference type="InterPro" id="IPR000504">
    <property type="entry name" value="RRM_dom"/>
</dbReference>
<dbReference type="PANTHER" id="PTHR18806:SF4">
    <property type="entry name" value="RNA-BINDING PROTEIN 25"/>
    <property type="match status" value="1"/>
</dbReference>
<dbReference type="SUPFAM" id="SSF54928">
    <property type="entry name" value="RNA-binding domain, RBD"/>
    <property type="match status" value="1"/>
</dbReference>
<dbReference type="Pfam" id="PF01480">
    <property type="entry name" value="PWI"/>
    <property type="match status" value="1"/>
</dbReference>
<evidence type="ECO:0000313" key="7">
    <source>
        <dbReference type="WBParaSite" id="L893_g1516.t2"/>
    </source>
</evidence>
<reference evidence="7" key="1">
    <citation type="submission" date="2016-11" db="UniProtKB">
        <authorList>
            <consortium name="WormBaseParasite"/>
        </authorList>
    </citation>
    <scope>IDENTIFICATION</scope>
</reference>
<protein>
    <submittedName>
        <fullName evidence="7">PWI domain-containing protein</fullName>
    </submittedName>
</protein>
<feature type="domain" description="PWI" evidence="5">
    <location>
        <begin position="659"/>
        <end position="756"/>
    </location>
</feature>
<dbReference type="GO" id="GO:0006397">
    <property type="term" value="P:mRNA processing"/>
    <property type="evidence" value="ECO:0007669"/>
    <property type="project" value="UniProtKB-KW"/>
</dbReference>
<dbReference type="PANTHER" id="PTHR18806">
    <property type="entry name" value="RBM25 PROTEIN"/>
    <property type="match status" value="1"/>
</dbReference>
<dbReference type="GO" id="GO:0005681">
    <property type="term" value="C:spliceosomal complex"/>
    <property type="evidence" value="ECO:0007669"/>
    <property type="project" value="TreeGrafter"/>
</dbReference>
<dbReference type="PROSITE" id="PS50102">
    <property type="entry name" value="RRM"/>
    <property type="match status" value="1"/>
</dbReference>
<dbReference type="InterPro" id="IPR036483">
    <property type="entry name" value="PWI_dom_sf"/>
</dbReference>
<organism evidence="6 7">
    <name type="scientific">Steinernema glaseri</name>
    <dbReference type="NCBI Taxonomy" id="37863"/>
    <lineage>
        <taxon>Eukaryota</taxon>
        <taxon>Metazoa</taxon>
        <taxon>Ecdysozoa</taxon>
        <taxon>Nematoda</taxon>
        <taxon>Chromadorea</taxon>
        <taxon>Rhabditida</taxon>
        <taxon>Tylenchina</taxon>
        <taxon>Panagrolaimomorpha</taxon>
        <taxon>Strongyloidoidea</taxon>
        <taxon>Steinernematidae</taxon>
        <taxon>Steinernema</taxon>
    </lineage>
</organism>
<keyword evidence="1" id="KW-0507">mRNA processing</keyword>
<proteinExistence type="predicted"/>
<evidence type="ECO:0000259" key="5">
    <source>
        <dbReference type="PROSITE" id="PS51025"/>
    </source>
</evidence>
<feature type="region of interest" description="Disordered" evidence="3">
    <location>
        <begin position="197"/>
        <end position="217"/>
    </location>
</feature>
<dbReference type="InterPro" id="IPR034268">
    <property type="entry name" value="RBM25_RRM"/>
</dbReference>
<dbReference type="InterPro" id="IPR012677">
    <property type="entry name" value="Nucleotide-bd_a/b_plait_sf"/>
</dbReference>
<sequence>MAFRGGPPPRFGMMPGYRPPMPPMGGMPMPFGAQPQFFVQPPHVTQRPAPGASAAPFDNKPPVTTLFVGNICDKAEDDLVKSLLQECGPVSTWKRIQGPNGKLQAFGFCEFDHPDGTLRALRVLNDFQLGNKKLVVKVEDKTKALIREFLVKRRESKGLPVDQFGDDLPVDEDTVKDDDVVKERITKLIESSQPDLLEDVDDGELPDKDDDQKDKDSASSKRKFRALILKAANLWFSSVSTVLCDPGEGGRGHVRFWVCITCEHVPEFTFLECVLVDQSPSRRKRSRSRSRSVNGKRRKHRRSRSKDKKTKRRRSESGSESSSRSSSTSSRRSAKGSKAKSDSKSRRDRDDSEDSDDARERRALKKKLKEKEQSYLTRLKKWESRERRMAKHYEREEVNDNTKQKMRQSEIKKLKQFLEDYDDDRDDPKYFNMNAKGSTLYQRKRLYEREREQDAKDRQREQEEIEELKKAILEENKNIENVDEEAKKRHQMQEEEALRKHRENSGSPNPHLSLGQKMLAAASAEANGEGSASPSGSASNDAKVAGDGVMKIGGWATVNSEGTPTQSMSPAPAAFSKPSTAAATSIVSSSTVKKPNVSARLNGVFGVDDDEDDQIVGMMKKKPLKPFEITQEDRMQAMTAEERKKMIRDLIERIPTQKEDLFAYPIQWSFVDEDLVKSRIRPWVSKKILEYIGEEETSLVDFVCEKVSAQSPPNKLLRDIAMVLDEEAEIFVVKMWRLLIYESESKRLGIPAKSSSS</sequence>
<dbReference type="Pfam" id="PF00076">
    <property type="entry name" value="RRM_1"/>
    <property type="match status" value="1"/>
</dbReference>
<dbReference type="FunFam" id="1.20.1390.10:FF:000004">
    <property type="entry name" value="RNA-binding motif protein 25"/>
    <property type="match status" value="1"/>
</dbReference>
<feature type="compositionally biased region" description="Low complexity" evidence="3">
    <location>
        <begin position="318"/>
        <end position="331"/>
    </location>
</feature>
<dbReference type="GO" id="GO:0000381">
    <property type="term" value="P:regulation of alternative mRNA splicing, via spliceosome"/>
    <property type="evidence" value="ECO:0007669"/>
    <property type="project" value="TreeGrafter"/>
</dbReference>
<feature type="region of interest" description="Disordered" evidence="3">
    <location>
        <begin position="388"/>
        <end position="408"/>
    </location>
</feature>
<feature type="region of interest" description="Disordered" evidence="3">
    <location>
        <begin position="483"/>
        <end position="544"/>
    </location>
</feature>
<feature type="compositionally biased region" description="Basic and acidic residues" evidence="3">
    <location>
        <begin position="339"/>
        <end position="350"/>
    </location>
</feature>
<evidence type="ECO:0000256" key="2">
    <source>
        <dbReference type="PROSITE-ProRule" id="PRU00176"/>
    </source>
</evidence>
<name>A0A1I7YDE2_9BILA</name>
<dbReference type="Proteomes" id="UP000095287">
    <property type="component" value="Unplaced"/>
</dbReference>
<evidence type="ECO:0000256" key="3">
    <source>
        <dbReference type="SAM" id="MobiDB-lite"/>
    </source>
</evidence>
<dbReference type="SUPFAM" id="SSF101233">
    <property type="entry name" value="PWI domain"/>
    <property type="match status" value="1"/>
</dbReference>
<dbReference type="InterPro" id="IPR002483">
    <property type="entry name" value="PWI_dom"/>
</dbReference>
<feature type="compositionally biased region" description="Basic residues" evidence="3">
    <location>
        <begin position="281"/>
        <end position="314"/>
    </location>
</feature>
<keyword evidence="6" id="KW-1185">Reference proteome</keyword>
<accession>A0A1I7YDE2</accession>
<feature type="domain" description="RRM" evidence="4">
    <location>
        <begin position="64"/>
        <end position="141"/>
    </location>
</feature>
<feature type="compositionally biased region" description="Acidic residues" evidence="3">
    <location>
        <begin position="197"/>
        <end position="209"/>
    </location>
</feature>
<feature type="region of interest" description="Disordered" evidence="3">
    <location>
        <begin position="281"/>
        <end position="372"/>
    </location>
</feature>
<feature type="compositionally biased region" description="Low complexity" evidence="3">
    <location>
        <begin position="520"/>
        <end position="540"/>
    </location>
</feature>
<dbReference type="Gene3D" id="1.20.1390.10">
    <property type="entry name" value="PWI domain"/>
    <property type="match status" value="1"/>
</dbReference>
<dbReference type="InterPro" id="IPR035979">
    <property type="entry name" value="RBD_domain_sf"/>
</dbReference>
<dbReference type="GO" id="GO:0003729">
    <property type="term" value="F:mRNA binding"/>
    <property type="evidence" value="ECO:0007669"/>
    <property type="project" value="TreeGrafter"/>
</dbReference>
<dbReference type="PROSITE" id="PS51025">
    <property type="entry name" value="PWI"/>
    <property type="match status" value="1"/>
</dbReference>
<dbReference type="SMART" id="SM00360">
    <property type="entry name" value="RRM"/>
    <property type="match status" value="1"/>
</dbReference>
<evidence type="ECO:0000313" key="6">
    <source>
        <dbReference type="Proteomes" id="UP000095287"/>
    </source>
</evidence>
<dbReference type="WBParaSite" id="L893_g1516.t2">
    <property type="protein sequence ID" value="L893_g1516.t2"/>
    <property type="gene ID" value="L893_g1516"/>
</dbReference>
<dbReference type="InterPro" id="IPR052768">
    <property type="entry name" value="RBM25"/>
</dbReference>